<keyword evidence="1" id="KW-0509">mRNA transport</keyword>
<keyword evidence="1" id="KW-0804">Transcription</keyword>
<dbReference type="GO" id="GO:0006406">
    <property type="term" value="P:mRNA export from nucleus"/>
    <property type="evidence" value="ECO:0007669"/>
    <property type="project" value="UniProtKB-UniRule"/>
</dbReference>
<protein>
    <recommendedName>
        <fullName evidence="1">Enhancer of yellow 2 transcription factor</fullName>
    </recommendedName>
</protein>
<dbReference type="PANTHER" id="PTHR12514">
    <property type="entry name" value="ENHANCER OF YELLOW 2 TRANSCRIPTION FACTOR"/>
    <property type="match status" value="1"/>
</dbReference>
<keyword evidence="1" id="KW-0539">Nucleus</keyword>
<dbReference type="GO" id="GO:0015031">
    <property type="term" value="P:protein transport"/>
    <property type="evidence" value="ECO:0007669"/>
    <property type="project" value="UniProtKB-KW"/>
</dbReference>
<keyword evidence="1" id="KW-0811">Translocation</keyword>
<evidence type="ECO:0000313" key="2">
    <source>
        <dbReference type="EMBL" id="VEN41591.1"/>
    </source>
</evidence>
<dbReference type="GO" id="GO:0005643">
    <property type="term" value="C:nuclear pore"/>
    <property type="evidence" value="ECO:0007669"/>
    <property type="project" value="UniProtKB-UniRule"/>
</dbReference>
<comment type="function">
    <text evidence="1">Involved in mRNA export coupled transcription activation by association with both the TREX-2 and the SAGA complexes. The transcription regulatory histone acetylation (HAT) complex SAGA is a multiprotein complex that activates transcription by remodeling chromatin and mediating histone acetylation and deubiquitination. Within the SAGA complex, participates to a subcomplex that specifically deubiquitinates histones. The SAGA complex is recruited to specific gene promoters by activators, where it is required for transcription. The TREX-2 complex functions in docking export-competent ribonucleoprotein particles (mRNPs) to the nuclear entrance of the nuclear pore complex (nuclear basket). TREX-2 participates in mRNA export and accurate chromatin positioning in the nucleus by tethering genes to the nuclear periphery.</text>
</comment>
<dbReference type="GO" id="GO:0003713">
    <property type="term" value="F:transcription coactivator activity"/>
    <property type="evidence" value="ECO:0007669"/>
    <property type="project" value="UniProtKB-UniRule"/>
</dbReference>
<dbReference type="EMBL" id="CAACVG010006777">
    <property type="protein sequence ID" value="VEN41591.1"/>
    <property type="molecule type" value="Genomic_DNA"/>
</dbReference>
<dbReference type="OrthoDB" id="6221744at2759"/>
<dbReference type="AlphaFoldDB" id="A0A653C179"/>
<dbReference type="GO" id="GO:0070390">
    <property type="term" value="C:transcription export complex 2"/>
    <property type="evidence" value="ECO:0007669"/>
    <property type="project" value="UniProtKB-UniRule"/>
</dbReference>
<accession>A0A653C179</accession>
<dbReference type="InterPro" id="IPR038212">
    <property type="entry name" value="TF_EnY2_sf"/>
</dbReference>
<dbReference type="Gene3D" id="1.10.246.140">
    <property type="match status" value="1"/>
</dbReference>
<comment type="subcellular location">
    <subcellularLocation>
        <location evidence="1">Nucleus</location>
        <location evidence="1">Nucleoplasm</location>
    </subcellularLocation>
</comment>
<dbReference type="GO" id="GO:0000124">
    <property type="term" value="C:SAGA complex"/>
    <property type="evidence" value="ECO:0007669"/>
    <property type="project" value="UniProtKB-UniRule"/>
</dbReference>
<name>A0A653C179_CALMS</name>
<dbReference type="InterPro" id="IPR018783">
    <property type="entry name" value="TF_ENY2"/>
</dbReference>
<sequence length="102" mass="11604">MPQEYDSRASLHLDVNQGLDRVTELVQTRLIESGWRDQVKLLCRKAILESASNKHVPTVDELIAQITPKARAMVHDAVKRELLHELELILVNVDKTGYAKSF</sequence>
<evidence type="ECO:0000313" key="3">
    <source>
        <dbReference type="Proteomes" id="UP000410492"/>
    </source>
</evidence>
<dbReference type="GO" id="GO:0071819">
    <property type="term" value="C:DUBm complex"/>
    <property type="evidence" value="ECO:0007669"/>
    <property type="project" value="UniProtKB-UniRule"/>
</dbReference>
<keyword evidence="1" id="KW-0156">Chromatin regulator</keyword>
<dbReference type="GO" id="GO:0005654">
    <property type="term" value="C:nucleoplasm"/>
    <property type="evidence" value="ECO:0007669"/>
    <property type="project" value="UniProtKB-SubCell"/>
</dbReference>
<dbReference type="GO" id="GO:0006325">
    <property type="term" value="P:chromatin organization"/>
    <property type="evidence" value="ECO:0007669"/>
    <property type="project" value="UniProtKB-KW"/>
</dbReference>
<comment type="subunit">
    <text evidence="1">Component of the nuclear pore complex (NPC)-associated TREX-2 complex (transcription and export complex 2). Component of the SAGA transcription coactivator-HAT complex. Within the SAGA complex, participates to a subcomplex of SAGA called the DUB module (deubiquitination module).</text>
</comment>
<proteinExistence type="inferred from homology"/>
<dbReference type="GO" id="GO:0006368">
    <property type="term" value="P:transcription elongation by RNA polymerase II"/>
    <property type="evidence" value="ECO:0007669"/>
    <property type="project" value="UniProtKB-UniRule"/>
</dbReference>
<organism evidence="2 3">
    <name type="scientific">Callosobruchus maculatus</name>
    <name type="common">Southern cowpea weevil</name>
    <name type="synonym">Pulse bruchid</name>
    <dbReference type="NCBI Taxonomy" id="64391"/>
    <lineage>
        <taxon>Eukaryota</taxon>
        <taxon>Metazoa</taxon>
        <taxon>Ecdysozoa</taxon>
        <taxon>Arthropoda</taxon>
        <taxon>Hexapoda</taxon>
        <taxon>Insecta</taxon>
        <taxon>Pterygota</taxon>
        <taxon>Neoptera</taxon>
        <taxon>Endopterygota</taxon>
        <taxon>Coleoptera</taxon>
        <taxon>Polyphaga</taxon>
        <taxon>Cucujiformia</taxon>
        <taxon>Chrysomeloidea</taxon>
        <taxon>Chrysomelidae</taxon>
        <taxon>Bruchinae</taxon>
        <taxon>Bruchini</taxon>
        <taxon>Callosobruchus</taxon>
    </lineage>
</organism>
<keyword evidence="1" id="KW-0653">Protein transport</keyword>
<comment type="similarity">
    <text evidence="1">Belongs to the ENY2 family.</text>
</comment>
<dbReference type="Proteomes" id="UP000410492">
    <property type="component" value="Unassembled WGS sequence"/>
</dbReference>
<gene>
    <name evidence="1" type="primary">e(y)2</name>
    <name evidence="2" type="ORF">CALMAC_LOCUS5361</name>
</gene>
<keyword evidence="1" id="KW-0010">Activator</keyword>
<evidence type="ECO:0000256" key="1">
    <source>
        <dbReference type="HAMAP-Rule" id="MF_03046"/>
    </source>
</evidence>
<keyword evidence="1" id="KW-0805">Transcription regulation</keyword>
<keyword evidence="1" id="KW-0813">Transport</keyword>
<keyword evidence="3" id="KW-1185">Reference proteome</keyword>
<dbReference type="HAMAP" id="MF_03046">
    <property type="entry name" value="ENY2_Sus1"/>
    <property type="match status" value="1"/>
</dbReference>
<dbReference type="Pfam" id="PF10163">
    <property type="entry name" value="EnY2"/>
    <property type="match status" value="1"/>
</dbReference>
<reference evidence="2 3" key="1">
    <citation type="submission" date="2019-01" db="EMBL/GenBank/DDBJ databases">
        <authorList>
            <person name="Sayadi A."/>
        </authorList>
    </citation>
    <scope>NUCLEOTIDE SEQUENCE [LARGE SCALE GENOMIC DNA]</scope>
</reference>